<keyword evidence="2" id="KW-0442">Lipid degradation</keyword>
<dbReference type="Gene3D" id="3.40.1090.10">
    <property type="entry name" value="Cytosolic phospholipase A2 catalytic domain"/>
    <property type="match status" value="1"/>
</dbReference>
<dbReference type="GO" id="GO:0016042">
    <property type="term" value="P:lipid catabolic process"/>
    <property type="evidence" value="ECO:0007669"/>
    <property type="project" value="UniProtKB-KW"/>
</dbReference>
<dbReference type="InterPro" id="IPR016035">
    <property type="entry name" value="Acyl_Trfase/lysoPLipase"/>
</dbReference>
<dbReference type="SUPFAM" id="SSF52151">
    <property type="entry name" value="FabD/lysophospholipase-like"/>
    <property type="match status" value="1"/>
</dbReference>
<reference evidence="5" key="1">
    <citation type="submission" date="2018-06" db="EMBL/GenBank/DDBJ databases">
        <authorList>
            <person name="Zhirakovskaya E."/>
        </authorList>
    </citation>
    <scope>NUCLEOTIDE SEQUENCE</scope>
</reference>
<dbReference type="AlphaFoldDB" id="A0A3B0TJB4"/>
<evidence type="ECO:0000256" key="2">
    <source>
        <dbReference type="ARBA" id="ARBA00022963"/>
    </source>
</evidence>
<evidence type="ECO:0000313" key="5">
    <source>
        <dbReference type="EMBL" id="VAW14562.1"/>
    </source>
</evidence>
<dbReference type="PANTHER" id="PTHR14226:SF76">
    <property type="entry name" value="NTE FAMILY PROTEIN RSSA"/>
    <property type="match status" value="1"/>
</dbReference>
<dbReference type="InterPro" id="IPR050301">
    <property type="entry name" value="NTE"/>
</dbReference>
<keyword evidence="1" id="KW-0378">Hydrolase</keyword>
<dbReference type="EMBL" id="UOEM01000075">
    <property type="protein sequence ID" value="VAW14562.1"/>
    <property type="molecule type" value="Genomic_DNA"/>
</dbReference>
<feature type="domain" description="PNPLA" evidence="4">
    <location>
        <begin position="11"/>
        <end position="171"/>
    </location>
</feature>
<proteinExistence type="predicted"/>
<dbReference type="PANTHER" id="PTHR14226">
    <property type="entry name" value="NEUROPATHY TARGET ESTERASE/SWISS CHEESE D.MELANOGASTER"/>
    <property type="match status" value="1"/>
</dbReference>
<evidence type="ECO:0000259" key="4">
    <source>
        <dbReference type="PROSITE" id="PS51635"/>
    </source>
</evidence>
<evidence type="ECO:0000256" key="3">
    <source>
        <dbReference type="ARBA" id="ARBA00023098"/>
    </source>
</evidence>
<evidence type="ECO:0000256" key="1">
    <source>
        <dbReference type="ARBA" id="ARBA00022801"/>
    </source>
</evidence>
<dbReference type="PROSITE" id="PS51635">
    <property type="entry name" value="PNPLA"/>
    <property type="match status" value="1"/>
</dbReference>
<protein>
    <submittedName>
        <fullName evidence="5">UPF0028 protein YchK</fullName>
    </submittedName>
</protein>
<keyword evidence="3" id="KW-0443">Lipid metabolism</keyword>
<dbReference type="Pfam" id="PF01734">
    <property type="entry name" value="Patatin"/>
    <property type="match status" value="1"/>
</dbReference>
<organism evidence="5">
    <name type="scientific">hydrothermal vent metagenome</name>
    <dbReference type="NCBI Taxonomy" id="652676"/>
    <lineage>
        <taxon>unclassified sequences</taxon>
        <taxon>metagenomes</taxon>
        <taxon>ecological metagenomes</taxon>
    </lineage>
</organism>
<gene>
    <name evidence="5" type="ORF">MNBD_ALPHA09-988</name>
</gene>
<dbReference type="GO" id="GO:0016787">
    <property type="term" value="F:hydrolase activity"/>
    <property type="evidence" value="ECO:0007669"/>
    <property type="project" value="UniProtKB-KW"/>
</dbReference>
<name>A0A3B0TJB4_9ZZZZ</name>
<accession>A0A3B0TJB4</accession>
<dbReference type="InterPro" id="IPR002641">
    <property type="entry name" value="PNPLA_dom"/>
</dbReference>
<sequence length="300" mass="31434">MQANPTPIIGIALGSGAARGWAHIGVMRGLAKAGIVPQIVAGTSIGALVGGCEVAGQLDMLEAFARDLSRRRLLSLLDLTFSGAGLLRGDKLTRMLEASLGDQRIETLERKFVAIATELTTGHEIWLRTGGLTSALRASYALPGIFPPVRLDRRLLIDGALVNPIPTSTARAFGARLVIAVDLSPDAMDRSVLLNGDTDLAESGAEASNGDMLSAFKTRIFGTRAAEPSVVNVMLGAFNISLDRIARARLASDPPDVIIAPKIGAIGLTDFDKADEAIALGHDAAIAAVPKIREMLTLLA</sequence>